<dbReference type="GO" id="GO:0004352">
    <property type="term" value="F:glutamate dehydrogenase (NAD+) activity"/>
    <property type="evidence" value="ECO:0007669"/>
    <property type="project" value="UniProtKB-EC"/>
</dbReference>
<dbReference type="InterPro" id="IPR036291">
    <property type="entry name" value="NAD(P)-bd_dom_sf"/>
</dbReference>
<dbReference type="AlphaFoldDB" id="A0A3B1B5F1"/>
<dbReference type="InterPro" id="IPR014362">
    <property type="entry name" value="Glu_DH"/>
</dbReference>
<keyword evidence="3" id="KW-0520">NAD</keyword>
<dbReference type="Pfam" id="PF00208">
    <property type="entry name" value="ELFV_dehydrog"/>
    <property type="match status" value="1"/>
</dbReference>
<dbReference type="EMBL" id="UOFX01000052">
    <property type="protein sequence ID" value="VAX09421.1"/>
    <property type="molecule type" value="Genomic_DNA"/>
</dbReference>
<dbReference type="CDD" id="cd01076">
    <property type="entry name" value="NAD_bind_1_Glu_DH"/>
    <property type="match status" value="1"/>
</dbReference>
<dbReference type="InterPro" id="IPR006096">
    <property type="entry name" value="Glu/Leu/Phe/Val/Trp_DH_C"/>
</dbReference>
<dbReference type="Pfam" id="PF02812">
    <property type="entry name" value="ELFV_dehydrog_N"/>
    <property type="match status" value="1"/>
</dbReference>
<name>A0A3B1B5F1_9ZZZZ</name>
<feature type="domain" description="Glutamate/phenylalanine/leucine/valine/L-tryptophan dehydrogenase C-terminal" evidence="4">
    <location>
        <begin position="186"/>
        <end position="416"/>
    </location>
</feature>
<evidence type="ECO:0000256" key="1">
    <source>
        <dbReference type="ARBA" id="ARBA00006382"/>
    </source>
</evidence>
<organism evidence="5">
    <name type="scientific">hydrothermal vent metagenome</name>
    <dbReference type="NCBI Taxonomy" id="652676"/>
    <lineage>
        <taxon>unclassified sequences</taxon>
        <taxon>metagenomes</taxon>
        <taxon>ecological metagenomes</taxon>
    </lineage>
</organism>
<dbReference type="SUPFAM" id="SSF51735">
    <property type="entry name" value="NAD(P)-binding Rossmann-fold domains"/>
    <property type="match status" value="1"/>
</dbReference>
<dbReference type="GO" id="GO:0004354">
    <property type="term" value="F:glutamate dehydrogenase (NADP+) activity"/>
    <property type="evidence" value="ECO:0007669"/>
    <property type="project" value="UniProtKB-EC"/>
</dbReference>
<reference evidence="5" key="1">
    <citation type="submission" date="2018-06" db="EMBL/GenBank/DDBJ databases">
        <authorList>
            <person name="Zhirakovskaya E."/>
        </authorList>
    </citation>
    <scope>NUCLEOTIDE SEQUENCE</scope>
</reference>
<evidence type="ECO:0000256" key="2">
    <source>
        <dbReference type="ARBA" id="ARBA00023002"/>
    </source>
</evidence>
<sequence length="417" mass="45828">MPSSHLDKKCACQETQRYFLDRAFARLKLKGAQRELLLSSFREMRVTVHHNGENTLHTFQGYRVQHNHARGPFKGGLRFHPDVNMGEMRALAQLMTWKTALVDIPFGGAKGGIAVDPGQLNDTELEALSKRFCQKMAPIIGVHDDILAPDIGTNPQVMAWMLDEYSKTHGFRTAIVTGKPVELGGCAGRLEATGYGVAHLAHTAAAEISLIPEQSRVVIQGFGNVGSHTAIGMAGKGYKIIGLSDVRGGVFAEDGIQIDRALAHLHETGALVGLDGTSPISNDELLELSCEILIPAALEASITCDNAEAIQARLIVEAANMPVTHLADECLQRRGIVIVPDLLANVGGVLASYYEWVQNLQQFPWDYETVLRRLEKRLSRTYEIVSELALERQVDMRTAAYELAIRRVDQAVRVRGF</sequence>
<dbReference type="InterPro" id="IPR046346">
    <property type="entry name" value="Aminoacid_DH-like_N_sf"/>
</dbReference>
<evidence type="ECO:0000259" key="4">
    <source>
        <dbReference type="SMART" id="SM00839"/>
    </source>
</evidence>
<dbReference type="SMART" id="SM00839">
    <property type="entry name" value="ELFV_dehydrog"/>
    <property type="match status" value="1"/>
</dbReference>
<evidence type="ECO:0000256" key="3">
    <source>
        <dbReference type="ARBA" id="ARBA00023027"/>
    </source>
</evidence>
<dbReference type="Gene3D" id="3.40.50.10860">
    <property type="entry name" value="Leucine Dehydrogenase, chain A, domain 1"/>
    <property type="match status" value="1"/>
</dbReference>
<accession>A0A3B1B5F1</accession>
<dbReference type="EC" id="1.4.1.2" evidence="5"/>
<dbReference type="PIRSF" id="PIRSF000185">
    <property type="entry name" value="Glu_DH"/>
    <property type="match status" value="1"/>
</dbReference>
<evidence type="ECO:0000313" key="5">
    <source>
        <dbReference type="EMBL" id="VAX09421.1"/>
    </source>
</evidence>
<protein>
    <submittedName>
        <fullName evidence="5">NAD-specific glutamate dehydrogenase NADP-specific glutamate dehydrogenase</fullName>
        <ecNumber evidence="5">1.4.1.2</ecNumber>
        <ecNumber evidence="5">1.4.1.4</ecNumber>
    </submittedName>
</protein>
<dbReference type="PANTHER" id="PTHR11606:SF24">
    <property type="entry name" value="NAD-SPECIFIC GLUTAMATE DEHYDROGENASE"/>
    <property type="match status" value="1"/>
</dbReference>
<dbReference type="Gene3D" id="3.40.50.720">
    <property type="entry name" value="NAD(P)-binding Rossmann-like Domain"/>
    <property type="match status" value="1"/>
</dbReference>
<proteinExistence type="inferred from homology"/>
<dbReference type="InterPro" id="IPR033922">
    <property type="entry name" value="NAD_bind_Glu_DH"/>
</dbReference>
<dbReference type="InterPro" id="IPR006097">
    <property type="entry name" value="Glu/Leu/Phe/Val/Trp_DH_dimer"/>
</dbReference>
<dbReference type="InterPro" id="IPR033524">
    <property type="entry name" value="Glu/Leu/Phe/Val_DH_AS"/>
</dbReference>
<dbReference type="PROSITE" id="PS00074">
    <property type="entry name" value="GLFV_DEHYDROGENASE"/>
    <property type="match status" value="1"/>
</dbReference>
<comment type="similarity">
    <text evidence="1">Belongs to the Glu/Leu/Phe/Val dehydrogenases family.</text>
</comment>
<dbReference type="PANTHER" id="PTHR11606">
    <property type="entry name" value="GLUTAMATE DEHYDROGENASE"/>
    <property type="match status" value="1"/>
</dbReference>
<dbReference type="EC" id="1.4.1.4" evidence="5"/>
<dbReference type="GO" id="GO:0006538">
    <property type="term" value="P:L-glutamate catabolic process"/>
    <property type="evidence" value="ECO:0007669"/>
    <property type="project" value="TreeGrafter"/>
</dbReference>
<dbReference type="InterPro" id="IPR006095">
    <property type="entry name" value="Glu/Leu/Phe/Val/Trp_DH"/>
</dbReference>
<keyword evidence="2 5" id="KW-0560">Oxidoreductase</keyword>
<gene>
    <name evidence="5" type="ORF">MNBD_GAMMA26-120</name>
</gene>
<dbReference type="SUPFAM" id="SSF53223">
    <property type="entry name" value="Aminoacid dehydrogenase-like, N-terminal domain"/>
    <property type="match status" value="1"/>
</dbReference>
<dbReference type="PRINTS" id="PR00082">
    <property type="entry name" value="GLFDHDRGNASE"/>
</dbReference>